<dbReference type="EMBL" id="GG738859">
    <property type="protein sequence ID" value="EFC46324.1"/>
    <property type="molecule type" value="Genomic_DNA"/>
</dbReference>
<dbReference type="GeneID" id="8859441"/>
<feature type="compositionally biased region" description="Polar residues" evidence="1">
    <location>
        <begin position="504"/>
        <end position="513"/>
    </location>
</feature>
<dbReference type="PROSITE" id="PS50054">
    <property type="entry name" value="TYR_PHOSPHATASE_DUAL"/>
    <property type="match status" value="1"/>
</dbReference>
<dbReference type="VEuPathDB" id="AmoebaDB:NAEGRDRAFT_79151"/>
<accession>D2V9X3</accession>
<gene>
    <name evidence="3" type="ORF">NAEGRDRAFT_79151</name>
</gene>
<protein>
    <submittedName>
        <fullName evidence="3">Dual specificity protein phosphatase</fullName>
    </submittedName>
</protein>
<dbReference type="PANTHER" id="PTHR46653">
    <property type="entry name" value="SPECIFICITY PROTEIN PHOSPHATASE, PUTATIVE-RELATED"/>
    <property type="match status" value="1"/>
</dbReference>
<dbReference type="Proteomes" id="UP000006671">
    <property type="component" value="Unassembled WGS sequence"/>
</dbReference>
<dbReference type="SUPFAM" id="SSF52799">
    <property type="entry name" value="(Phosphotyrosine protein) phosphatases II"/>
    <property type="match status" value="1"/>
</dbReference>
<evidence type="ECO:0000313" key="4">
    <source>
        <dbReference type="Proteomes" id="UP000006671"/>
    </source>
</evidence>
<dbReference type="InterPro" id="IPR000340">
    <property type="entry name" value="Dual-sp_phosphatase_cat-dom"/>
</dbReference>
<feature type="compositionally biased region" description="Polar residues" evidence="1">
    <location>
        <begin position="305"/>
        <end position="315"/>
    </location>
</feature>
<feature type="region of interest" description="Disordered" evidence="1">
    <location>
        <begin position="303"/>
        <end position="363"/>
    </location>
</feature>
<sequence>MNNIISKVANNSSSDFGGGLFNHTITNSRSFGNQQQQPHFVPVETPGPTLLLAVRIMDGLFVGNSIAAQDDEFLFSNKVSHVVNCAGLEAANIYADHGIEYLTFPWRDVPTTVLLDSRDRNITRVANFIDQAFEKGECVLVQSFHGNSRSCVLIAAYFIFKYSWSLESTLAFMQVAHPDMRIKNYFLRQLKEFARKNNATKDIFSVDLPSSTEEEIHQLLLKNTYLNSLPLTEPLPPPPKKNMRKKLTISLREEPPGSRHMVSTVDPKTKERVPIKGILRVKLLPQQVQIPIQQTETIQPILTQNSPTIPSNNQIPTTVTSSNINNTNPSTSGTSSNSSSPSNPSQDVIPQQVVPQTVTEPVKEIPSIKPKEIPRIMDAKPRSLTLIDPETNSLDDSCDNDGLQILTGPEAKNNLPATLFTPVLKQPMPTMDPKPLVAKDNISDSFSERSSIASIDVEDDIKKKKKKKPITQVSSMQHSTNMSTALNSNNNSLNNSGRRRPSSFSTNSSTPKTPVSHAPMKFRKPTPPKRSEPENNTESSNATVTTYSNLNHRLSKQVDAENTTNYSYTGSLATDAPLFVKTSGTTTREKRSISPSVTRTSLTRPMSSTLHQPTISSTLKNDISGNGKKRPSSAPKSRPKDEEENSGVYVNAAERTTLRSSFGGTASSTLNKQQSTNDLSSSLNSKRTLTKSGGSSQSGNSPSNSGSRLMRPTLSFLSKTVKKT</sequence>
<feature type="compositionally biased region" description="Low complexity" evidence="1">
    <location>
        <begin position="692"/>
        <end position="707"/>
    </location>
</feature>
<dbReference type="Gene3D" id="3.90.190.10">
    <property type="entry name" value="Protein tyrosine phosphatase superfamily"/>
    <property type="match status" value="1"/>
</dbReference>
<reference evidence="3 4" key="1">
    <citation type="journal article" date="2010" name="Cell">
        <title>The genome of Naegleria gruberi illuminates early eukaryotic versatility.</title>
        <authorList>
            <person name="Fritz-Laylin L.K."/>
            <person name="Prochnik S.E."/>
            <person name="Ginger M.L."/>
            <person name="Dacks J.B."/>
            <person name="Carpenter M.L."/>
            <person name="Field M.C."/>
            <person name="Kuo A."/>
            <person name="Paredez A."/>
            <person name="Chapman J."/>
            <person name="Pham J."/>
            <person name="Shu S."/>
            <person name="Neupane R."/>
            <person name="Cipriano M."/>
            <person name="Mancuso J."/>
            <person name="Tu H."/>
            <person name="Salamov A."/>
            <person name="Lindquist E."/>
            <person name="Shapiro H."/>
            <person name="Lucas S."/>
            <person name="Grigoriev I.V."/>
            <person name="Cande W.Z."/>
            <person name="Fulton C."/>
            <person name="Rokhsar D.S."/>
            <person name="Dawson S.C."/>
        </authorList>
    </citation>
    <scope>NUCLEOTIDE SEQUENCE [LARGE SCALE GENOMIC DNA]</scope>
    <source>
        <strain evidence="3 4">NEG-M</strain>
    </source>
</reference>
<dbReference type="AlphaFoldDB" id="D2V9X3"/>
<proteinExistence type="predicted"/>
<evidence type="ECO:0000313" key="3">
    <source>
        <dbReference type="EMBL" id="EFC46324.1"/>
    </source>
</evidence>
<evidence type="ECO:0000259" key="2">
    <source>
        <dbReference type="PROSITE" id="PS50054"/>
    </source>
</evidence>
<dbReference type="KEGG" id="ngr:NAEGRDRAFT_79151"/>
<dbReference type="STRING" id="5762.D2V9X3"/>
<dbReference type="Pfam" id="PF00782">
    <property type="entry name" value="DSPc"/>
    <property type="match status" value="1"/>
</dbReference>
<organism evidence="4">
    <name type="scientific">Naegleria gruberi</name>
    <name type="common">Amoeba</name>
    <dbReference type="NCBI Taxonomy" id="5762"/>
    <lineage>
        <taxon>Eukaryota</taxon>
        <taxon>Discoba</taxon>
        <taxon>Heterolobosea</taxon>
        <taxon>Tetramitia</taxon>
        <taxon>Eutetramitia</taxon>
        <taxon>Vahlkampfiidae</taxon>
        <taxon>Naegleria</taxon>
    </lineage>
</organism>
<name>D2V9X3_NAEGR</name>
<feature type="compositionally biased region" description="Low complexity" evidence="1">
    <location>
        <begin position="316"/>
        <end position="360"/>
    </location>
</feature>
<feature type="domain" description="Tyrosine-protein phosphatase" evidence="2">
    <location>
        <begin position="52"/>
        <end position="199"/>
    </location>
</feature>
<dbReference type="OrthoDB" id="10252009at2759"/>
<dbReference type="eggNOG" id="KOG1716">
    <property type="taxonomic scope" value="Eukaryota"/>
</dbReference>
<dbReference type="InterPro" id="IPR029021">
    <property type="entry name" value="Prot-tyrosine_phosphatase-like"/>
</dbReference>
<feature type="compositionally biased region" description="Low complexity" evidence="1">
    <location>
        <begin position="479"/>
        <end position="496"/>
    </location>
</feature>
<feature type="region of interest" description="Disordered" evidence="1">
    <location>
        <begin position="461"/>
        <end position="542"/>
    </location>
</feature>
<feature type="compositionally biased region" description="Polar residues" evidence="1">
    <location>
        <begin position="593"/>
        <end position="624"/>
    </location>
</feature>
<dbReference type="PANTHER" id="PTHR46653:SF1">
    <property type="entry name" value="SPECIFICITY PROTEIN PHOSPHATASE, PUTATIVE-RELATED"/>
    <property type="match status" value="1"/>
</dbReference>
<dbReference type="RefSeq" id="XP_002679068.1">
    <property type="nucleotide sequence ID" value="XM_002679022.1"/>
</dbReference>
<dbReference type="CDD" id="cd14498">
    <property type="entry name" value="DSP"/>
    <property type="match status" value="1"/>
</dbReference>
<keyword evidence="4" id="KW-1185">Reference proteome</keyword>
<dbReference type="InParanoid" id="D2V9X3"/>
<feature type="compositionally biased region" description="Polar residues" evidence="1">
    <location>
        <begin position="658"/>
        <end position="691"/>
    </location>
</feature>
<dbReference type="SMART" id="SM00195">
    <property type="entry name" value="DSPc"/>
    <property type="match status" value="1"/>
</dbReference>
<evidence type="ECO:0000256" key="1">
    <source>
        <dbReference type="SAM" id="MobiDB-lite"/>
    </source>
</evidence>
<feature type="region of interest" description="Disordered" evidence="1">
    <location>
        <begin position="582"/>
        <end position="724"/>
    </location>
</feature>
<dbReference type="InterPro" id="IPR020422">
    <property type="entry name" value="TYR_PHOSPHATASE_DUAL_dom"/>
</dbReference>